<dbReference type="RefSeq" id="WP_282724025.1">
    <property type="nucleotide sequence ID" value="NZ_JASCQO010000056.1"/>
</dbReference>
<evidence type="ECO:0000313" key="1">
    <source>
        <dbReference type="EMBL" id="MDI5936591.1"/>
    </source>
</evidence>
<comment type="caution">
    <text evidence="1">The sequence shown here is derived from an EMBL/GenBank/DDBJ whole genome shotgun (WGS) entry which is preliminary data.</text>
</comment>
<name>A0ABT6VUX8_9GAMM</name>
<gene>
    <name evidence="1" type="ORF">QLQ84_22615</name>
</gene>
<keyword evidence="2" id="KW-1185">Reference proteome</keyword>
<organism evidence="1 2">
    <name type="scientific">Halomonas kalidii</name>
    <dbReference type="NCBI Taxonomy" id="3043293"/>
    <lineage>
        <taxon>Bacteria</taxon>
        <taxon>Pseudomonadati</taxon>
        <taxon>Pseudomonadota</taxon>
        <taxon>Gammaproteobacteria</taxon>
        <taxon>Oceanospirillales</taxon>
        <taxon>Halomonadaceae</taxon>
        <taxon>Halomonas</taxon>
    </lineage>
</organism>
<reference evidence="1 2" key="1">
    <citation type="submission" date="2023-04" db="EMBL/GenBank/DDBJ databases">
        <title>Halomonas strains isolated from rhizosphere soil.</title>
        <authorList>
            <person name="Xu L."/>
            <person name="Sun J.-Q."/>
        </authorList>
    </citation>
    <scope>NUCLEOTIDE SEQUENCE [LARGE SCALE GENOMIC DNA]</scope>
    <source>
        <strain evidence="1 2">LN1S58</strain>
    </source>
</reference>
<proteinExistence type="predicted"/>
<dbReference type="Proteomes" id="UP001244242">
    <property type="component" value="Unassembled WGS sequence"/>
</dbReference>
<evidence type="ECO:0000313" key="2">
    <source>
        <dbReference type="Proteomes" id="UP001244242"/>
    </source>
</evidence>
<sequence length="62" mass="6538">MSAGPRQTLLAVKAGMVGFTDHLRGLVSRHGVTIFVDMAILGPATVAGRARRVGLIRQSPII</sequence>
<protein>
    <submittedName>
        <fullName evidence="1">Uncharacterized protein</fullName>
    </submittedName>
</protein>
<dbReference type="EMBL" id="JASCQO010000056">
    <property type="protein sequence ID" value="MDI5936591.1"/>
    <property type="molecule type" value="Genomic_DNA"/>
</dbReference>
<accession>A0ABT6VUX8</accession>